<comment type="caution">
    <text evidence="2">The sequence shown here is derived from an EMBL/GenBank/DDBJ whole genome shotgun (WGS) entry which is preliminary data.</text>
</comment>
<dbReference type="Gene3D" id="2.60.40.420">
    <property type="entry name" value="Cupredoxins - blue copper proteins"/>
    <property type="match status" value="1"/>
</dbReference>
<organism evidence="2 3">
    <name type="scientific">Deinococcus yavapaiensis KR-236</name>
    <dbReference type="NCBI Taxonomy" id="694435"/>
    <lineage>
        <taxon>Bacteria</taxon>
        <taxon>Thermotogati</taxon>
        <taxon>Deinococcota</taxon>
        <taxon>Deinococci</taxon>
        <taxon>Deinococcales</taxon>
        <taxon>Deinococcaceae</taxon>
        <taxon>Deinococcus</taxon>
    </lineage>
</organism>
<evidence type="ECO:0000313" key="2">
    <source>
        <dbReference type="EMBL" id="PYE55312.1"/>
    </source>
</evidence>
<keyword evidence="1" id="KW-0732">Signal</keyword>
<feature type="signal peptide" evidence="1">
    <location>
        <begin position="1"/>
        <end position="23"/>
    </location>
</feature>
<feature type="chain" id="PRO_5016329999" evidence="1">
    <location>
        <begin position="24"/>
        <end position="286"/>
    </location>
</feature>
<reference evidence="2 3" key="1">
    <citation type="submission" date="2018-06" db="EMBL/GenBank/DDBJ databases">
        <title>Genomic Encyclopedia of Type Strains, Phase IV (KMG-IV): sequencing the most valuable type-strain genomes for metagenomic binning, comparative biology and taxonomic classification.</title>
        <authorList>
            <person name="Goeker M."/>
        </authorList>
    </citation>
    <scope>NUCLEOTIDE SEQUENCE [LARGE SCALE GENOMIC DNA]</scope>
    <source>
        <strain evidence="2 3">DSM 18048</strain>
    </source>
</reference>
<gene>
    <name evidence="2" type="ORF">DES52_103145</name>
</gene>
<sequence>MQRKTFLSATAALSFALLGGALAASPVTVTATSSAYKVPAQVSAGYVRFELKNTDKTPHDLQIFKLNAGVGKAALVKAISDFAMNGDAAAEPLMKAASFFGGVMSVDPGKSGSVGVTLEPGTYAVSSLSMNGDEKNPKALAAQGFLEVFTVVKGASADAAPKTDYQVGLADFAVALPATQIKAGAQTWNVTNQGTQPHFLLVARLQPGKTQDDVMRFLMAPPEQQTGAPPLDMLGDQGAQVLSPGKSNVVTMNLAPGTYFLACFIGDPKTQMPHAMLGMTQFFTVK</sequence>
<dbReference type="RefSeq" id="WP_245900716.1">
    <property type="nucleotide sequence ID" value="NZ_QJSX01000003.1"/>
</dbReference>
<dbReference type="InterPro" id="IPR008972">
    <property type="entry name" value="Cupredoxin"/>
</dbReference>
<dbReference type="Proteomes" id="UP000248326">
    <property type="component" value="Unassembled WGS sequence"/>
</dbReference>
<name>A0A318SF32_9DEIO</name>
<protein>
    <submittedName>
        <fullName evidence="2">Uncharacterized protein</fullName>
    </submittedName>
</protein>
<dbReference type="AlphaFoldDB" id="A0A318SF32"/>
<evidence type="ECO:0000313" key="3">
    <source>
        <dbReference type="Proteomes" id="UP000248326"/>
    </source>
</evidence>
<keyword evidence="3" id="KW-1185">Reference proteome</keyword>
<accession>A0A318SF32</accession>
<dbReference type="EMBL" id="QJSX01000003">
    <property type="protein sequence ID" value="PYE55312.1"/>
    <property type="molecule type" value="Genomic_DNA"/>
</dbReference>
<evidence type="ECO:0000256" key="1">
    <source>
        <dbReference type="SAM" id="SignalP"/>
    </source>
</evidence>
<proteinExistence type="predicted"/>